<name>A0A385JMZ3_PROVU</name>
<evidence type="ECO:0000313" key="2">
    <source>
        <dbReference type="EMBL" id="AXY99714.1"/>
    </source>
</evidence>
<dbReference type="Pfam" id="PF00535">
    <property type="entry name" value="Glycos_transf_2"/>
    <property type="match status" value="1"/>
</dbReference>
<accession>A0A385JMZ3</accession>
<dbReference type="PANTHER" id="PTHR43685:SF2">
    <property type="entry name" value="GLYCOSYLTRANSFERASE 2-LIKE DOMAIN-CONTAINING PROTEIN"/>
    <property type="match status" value="1"/>
</dbReference>
<protein>
    <submittedName>
        <fullName evidence="2">Gt2</fullName>
    </submittedName>
</protein>
<organism evidence="2">
    <name type="scientific">Proteus vulgaris</name>
    <dbReference type="NCBI Taxonomy" id="585"/>
    <lineage>
        <taxon>Bacteria</taxon>
        <taxon>Pseudomonadati</taxon>
        <taxon>Pseudomonadota</taxon>
        <taxon>Gammaproteobacteria</taxon>
        <taxon>Enterobacterales</taxon>
        <taxon>Morganellaceae</taxon>
        <taxon>Proteus</taxon>
    </lineage>
</organism>
<dbReference type="EMBL" id="KY710711">
    <property type="protein sequence ID" value="AXY99714.1"/>
    <property type="molecule type" value="Genomic_DNA"/>
</dbReference>
<dbReference type="SUPFAM" id="SSF53448">
    <property type="entry name" value="Nucleotide-diphospho-sugar transferases"/>
    <property type="match status" value="1"/>
</dbReference>
<dbReference type="AlphaFoldDB" id="A0A385JMZ3"/>
<dbReference type="Gene3D" id="3.90.550.10">
    <property type="entry name" value="Spore Coat Polysaccharide Biosynthesis Protein SpsA, Chain A"/>
    <property type="match status" value="1"/>
</dbReference>
<evidence type="ECO:0000259" key="1">
    <source>
        <dbReference type="Pfam" id="PF00535"/>
    </source>
</evidence>
<proteinExistence type="predicted"/>
<reference evidence="2" key="1">
    <citation type="journal article" date="2017" name="PLoS ONE">
        <title>Genetic diversity of the O antigens of Proteus species and the development of a suspension array for molecular serotyping.</title>
        <authorList>
            <person name="Yu X."/>
            <person name="Torzewska A."/>
            <person name="Zhang X."/>
            <person name="Yin Z."/>
            <person name="Drzewiecka D."/>
            <person name="Cao H."/>
            <person name="Liu B."/>
            <person name="Knirel Y.A."/>
            <person name="Rozalski A."/>
            <person name="Wang L."/>
        </authorList>
    </citation>
    <scope>NUCLEOTIDE SEQUENCE</scope>
    <source>
        <strain evidence="2">PrK 63/57</strain>
    </source>
</reference>
<dbReference type="InterPro" id="IPR001173">
    <property type="entry name" value="Glyco_trans_2-like"/>
</dbReference>
<dbReference type="InterPro" id="IPR029044">
    <property type="entry name" value="Nucleotide-diphossugar_trans"/>
</dbReference>
<sequence>MYKISVICTVLNRIHDLERLTSSLINQKTDVEYEIILIDNGSTDGTAEYVSILSSSYSNIKYIDAKIFLGSPYSARNMGIKLASGEYLCFIDGYANENWVETINRTANNNTITAGKIIIEVTKTCSIYEIYDSIFNLDNEKIVNKYHRAPTGNLVIHRKIFDKLGSFNESIRSGGDMIFTSLAYKNGYKINYNENQISYYYARDKNAILKKQTRISRGQINIWKSENKTTQYLLKSIIKIFIISNPIKIFSYIEKRKIIPLSFTQKLHLYLINEKMKYIMILNNLKEFITQLGK</sequence>
<feature type="domain" description="Glycosyltransferase 2-like" evidence="1">
    <location>
        <begin position="5"/>
        <end position="103"/>
    </location>
</feature>
<dbReference type="InterPro" id="IPR050834">
    <property type="entry name" value="Glycosyltransf_2"/>
</dbReference>
<dbReference type="PANTHER" id="PTHR43685">
    <property type="entry name" value="GLYCOSYLTRANSFERASE"/>
    <property type="match status" value="1"/>
</dbReference>